<dbReference type="Proteomes" id="UP000321947">
    <property type="component" value="Unassembled WGS sequence"/>
</dbReference>
<protein>
    <submittedName>
        <fullName evidence="1">Uncharacterized protein</fullName>
    </submittedName>
</protein>
<proteinExistence type="predicted"/>
<evidence type="ECO:0000313" key="2">
    <source>
        <dbReference type="Proteomes" id="UP000321947"/>
    </source>
</evidence>
<comment type="caution">
    <text evidence="1">The sequence shown here is derived from an EMBL/GenBank/DDBJ whole genome shotgun (WGS) entry which is preliminary data.</text>
</comment>
<organism evidence="1 2">
    <name type="scientific">Cucumis melo var. makuwa</name>
    <name type="common">Oriental melon</name>
    <dbReference type="NCBI Taxonomy" id="1194695"/>
    <lineage>
        <taxon>Eukaryota</taxon>
        <taxon>Viridiplantae</taxon>
        <taxon>Streptophyta</taxon>
        <taxon>Embryophyta</taxon>
        <taxon>Tracheophyta</taxon>
        <taxon>Spermatophyta</taxon>
        <taxon>Magnoliopsida</taxon>
        <taxon>eudicotyledons</taxon>
        <taxon>Gunneridae</taxon>
        <taxon>Pentapetalae</taxon>
        <taxon>rosids</taxon>
        <taxon>fabids</taxon>
        <taxon>Cucurbitales</taxon>
        <taxon>Cucurbitaceae</taxon>
        <taxon>Benincaseae</taxon>
        <taxon>Cucumis</taxon>
    </lineage>
</organism>
<accession>A0A5D3BM81</accession>
<name>A0A5D3BM81_CUCMM</name>
<sequence>MPEVDDVKNEYLNVLEIVVNHRVDEHIKDDTLYRIDVDPTIIKRSVVRHVTNDFIDDVDENLSHASGTRDDDEL</sequence>
<dbReference type="EMBL" id="SSTD01017133">
    <property type="protein sequence ID" value="TYK00218.1"/>
    <property type="molecule type" value="Genomic_DNA"/>
</dbReference>
<reference evidence="1 2" key="1">
    <citation type="submission" date="2019-08" db="EMBL/GenBank/DDBJ databases">
        <title>Draft genome sequences of two oriental melons (Cucumis melo L. var makuwa).</title>
        <authorList>
            <person name="Kwon S.-Y."/>
        </authorList>
    </citation>
    <scope>NUCLEOTIDE SEQUENCE [LARGE SCALE GENOMIC DNA]</scope>
    <source>
        <strain evidence="2">cv. Chang Bougi</strain>
        <tissue evidence="1">Leaf</tissue>
    </source>
</reference>
<evidence type="ECO:0000313" key="1">
    <source>
        <dbReference type="EMBL" id="TYK00218.1"/>
    </source>
</evidence>
<gene>
    <name evidence="1" type="ORF">E5676_scaffold1582G00100</name>
</gene>
<dbReference type="AlphaFoldDB" id="A0A5D3BM81"/>